<proteinExistence type="inferred from homology"/>
<evidence type="ECO:0000313" key="14">
    <source>
        <dbReference type="Proteomes" id="UP000002030"/>
    </source>
</evidence>
<dbReference type="PANTHER" id="PTHR30182">
    <property type="entry name" value="L-SERINE DEHYDRATASE"/>
    <property type="match status" value="1"/>
</dbReference>
<gene>
    <name evidence="13" type="ordered locus">Taci_1548</name>
</gene>
<evidence type="ECO:0000256" key="11">
    <source>
        <dbReference type="ARBA" id="ARBA00049406"/>
    </source>
</evidence>
<dbReference type="KEGG" id="tai:Taci_1548"/>
<comment type="catalytic activity">
    <reaction evidence="11">
        <text>L-serine = pyruvate + NH4(+)</text>
        <dbReference type="Rhea" id="RHEA:19169"/>
        <dbReference type="ChEBI" id="CHEBI:15361"/>
        <dbReference type="ChEBI" id="CHEBI:28938"/>
        <dbReference type="ChEBI" id="CHEBI:33384"/>
        <dbReference type="EC" id="4.3.1.17"/>
    </reaction>
</comment>
<evidence type="ECO:0000256" key="5">
    <source>
        <dbReference type="ARBA" id="ARBA00022432"/>
    </source>
</evidence>
<keyword evidence="7" id="KW-0479">Metal-binding</keyword>
<dbReference type="Gene3D" id="3.30.1330.90">
    <property type="entry name" value="D-3-phosphoglycerate dehydrogenase, domain 3"/>
    <property type="match status" value="1"/>
</dbReference>
<evidence type="ECO:0000256" key="6">
    <source>
        <dbReference type="ARBA" id="ARBA00022485"/>
    </source>
</evidence>
<dbReference type="eggNOG" id="COG1760">
    <property type="taxonomic scope" value="Bacteria"/>
</dbReference>
<dbReference type="STRING" id="525903.Taci_1548"/>
<keyword evidence="10" id="KW-0456">Lyase</keyword>
<dbReference type="SUPFAM" id="SSF143548">
    <property type="entry name" value="Serine metabolism enzymes domain"/>
    <property type="match status" value="1"/>
</dbReference>
<dbReference type="GO" id="GO:0003941">
    <property type="term" value="F:L-serine ammonia-lyase activity"/>
    <property type="evidence" value="ECO:0007669"/>
    <property type="project" value="UniProtKB-EC"/>
</dbReference>
<evidence type="ECO:0000313" key="13">
    <source>
        <dbReference type="EMBL" id="ACZ19769.1"/>
    </source>
</evidence>
<evidence type="ECO:0000256" key="9">
    <source>
        <dbReference type="ARBA" id="ARBA00023014"/>
    </source>
</evidence>
<comment type="pathway">
    <text evidence="2">Carbohydrate biosynthesis; gluconeogenesis.</text>
</comment>
<dbReference type="Pfam" id="PF03313">
    <property type="entry name" value="SDH_alpha"/>
    <property type="match status" value="1"/>
</dbReference>
<comment type="similarity">
    <text evidence="3">Belongs to the iron-sulfur dependent L-serine dehydratase family.</text>
</comment>
<organism evidence="13 14">
    <name type="scientific">Thermanaerovibrio acidaminovorans (strain ATCC 49978 / DSM 6589 / Su883)</name>
    <name type="common">Selenomonas acidaminovorans</name>
    <dbReference type="NCBI Taxonomy" id="525903"/>
    <lineage>
        <taxon>Bacteria</taxon>
        <taxon>Thermotogati</taxon>
        <taxon>Synergistota</taxon>
        <taxon>Synergistia</taxon>
        <taxon>Synergistales</taxon>
        <taxon>Synergistaceae</taxon>
        <taxon>Thermanaerovibrio</taxon>
    </lineage>
</organism>
<evidence type="ECO:0000256" key="10">
    <source>
        <dbReference type="ARBA" id="ARBA00023239"/>
    </source>
</evidence>
<evidence type="ECO:0000256" key="3">
    <source>
        <dbReference type="ARBA" id="ARBA00008636"/>
    </source>
</evidence>
<reference evidence="13 14" key="1">
    <citation type="journal article" date="2009" name="Stand. Genomic Sci.">
        <title>Complete genome sequence of Thermanaerovibrio acidaminovorans type strain (Su883).</title>
        <authorList>
            <person name="Chovatia M."/>
            <person name="Sikorski J."/>
            <person name="Schroder M."/>
            <person name="Lapidus A."/>
            <person name="Nolan M."/>
            <person name="Tice H."/>
            <person name="Glavina Del Rio T."/>
            <person name="Copeland A."/>
            <person name="Cheng J.F."/>
            <person name="Lucas S."/>
            <person name="Chen F."/>
            <person name="Bruce D."/>
            <person name="Goodwin L."/>
            <person name="Pitluck S."/>
            <person name="Ivanova N."/>
            <person name="Mavromatis K."/>
            <person name="Ovchinnikova G."/>
            <person name="Pati A."/>
            <person name="Chen A."/>
            <person name="Palaniappan K."/>
            <person name="Land M."/>
            <person name="Hauser L."/>
            <person name="Chang Y.J."/>
            <person name="Jeffries C.D."/>
            <person name="Chain P."/>
            <person name="Saunders E."/>
            <person name="Detter J.C."/>
            <person name="Brettin T."/>
            <person name="Rohde M."/>
            <person name="Goker M."/>
            <person name="Spring S."/>
            <person name="Bristow J."/>
            <person name="Markowitz V."/>
            <person name="Hugenholtz P."/>
            <person name="Kyrpides N.C."/>
            <person name="Klenk H.P."/>
            <person name="Eisen J.A."/>
        </authorList>
    </citation>
    <scope>NUCLEOTIDE SEQUENCE [LARGE SCALE GENOMIC DNA]</scope>
    <source>
        <strain evidence="14">ATCC 49978 / DSM 6589 / Su883</strain>
    </source>
</reference>
<keyword evidence="8" id="KW-0408">Iron</keyword>
<evidence type="ECO:0000256" key="7">
    <source>
        <dbReference type="ARBA" id="ARBA00022723"/>
    </source>
</evidence>
<evidence type="ECO:0000256" key="8">
    <source>
        <dbReference type="ARBA" id="ARBA00023004"/>
    </source>
</evidence>
<dbReference type="RefSeq" id="WP_012870278.1">
    <property type="nucleotide sequence ID" value="NC_013522.1"/>
</dbReference>
<keyword evidence="9" id="KW-0411">Iron-sulfur</keyword>
<sequence length="519" mass="54715">MKRVSILNNVIGPVMRGPSSSHTAGPWRIGRVLRDLLGSEPQEARIVMDPSSSIGVCYETQGSHLAMLAGLLDLPLTDLRFHDLVRLAPRMGFRAHFELAPFPEADHPNSVLFHLKGRGGEILTAHGRSVGGGSMEIASLDRFPVMITGDRYHLLVEAPAEHADLACQALSSWDREPSLACVQDRCLVQASSHSAPPGELMGYVVVLAEQEGWLVRSCGPVMYPLAGEELCSDAAGLVSLALERGLSLGQAALLSESSLLGIPIEELDREMEGRLRVMIRSVEDGFRIESPMRLIRPFAGGLLEAHREGRFPIGGPHLMAALRAAAAMHVNSSGGVVCAAPTGGSAGVLPGVLVTLLEDLDVPREMVLRGLWAAGAVGQCLDRVSTFAAEACGCQVEIGAAGAMAAAAVVEALGGTPKRACDAAATVFQNVMGSVCDLVQGVVEVPCHSRNAALASMALLCADLVMGGYESPVPLDETLWAVDQVGRMLPPELRCTSRGGLALCPSAMALGVDDRLRKV</sequence>
<dbReference type="EnsemblBacteria" id="ACZ19769">
    <property type="protein sequence ID" value="ACZ19769"/>
    <property type="gene ID" value="Taci_1548"/>
</dbReference>
<dbReference type="EMBL" id="CP001818">
    <property type="protein sequence ID" value="ACZ19769.1"/>
    <property type="molecule type" value="Genomic_DNA"/>
</dbReference>
<evidence type="ECO:0000256" key="4">
    <source>
        <dbReference type="ARBA" id="ARBA00012093"/>
    </source>
</evidence>
<dbReference type="GO" id="GO:0051539">
    <property type="term" value="F:4 iron, 4 sulfur cluster binding"/>
    <property type="evidence" value="ECO:0007669"/>
    <property type="project" value="UniProtKB-KW"/>
</dbReference>
<dbReference type="HOGENOM" id="CLU_022305_3_2_0"/>
<evidence type="ECO:0000259" key="12">
    <source>
        <dbReference type="Pfam" id="PF03313"/>
    </source>
</evidence>
<name>D1B6X8_THEAS</name>
<dbReference type="InterPro" id="IPR051318">
    <property type="entry name" value="Fe-S_L-Ser"/>
</dbReference>
<dbReference type="GO" id="GO:0006094">
    <property type="term" value="P:gluconeogenesis"/>
    <property type="evidence" value="ECO:0007669"/>
    <property type="project" value="UniProtKB-KW"/>
</dbReference>
<feature type="domain" description="Serine dehydratase-like alpha subunit" evidence="12">
    <location>
        <begin position="245"/>
        <end position="502"/>
    </location>
</feature>
<keyword evidence="5" id="KW-0312">Gluconeogenesis</keyword>
<evidence type="ECO:0000256" key="1">
    <source>
        <dbReference type="ARBA" id="ARBA00001966"/>
    </source>
</evidence>
<dbReference type="PATRIC" id="fig|525903.6.peg.1544"/>
<comment type="cofactor">
    <cofactor evidence="1">
        <name>[4Fe-4S] cluster</name>
        <dbReference type="ChEBI" id="CHEBI:49883"/>
    </cofactor>
</comment>
<dbReference type="Proteomes" id="UP000002030">
    <property type="component" value="Chromosome"/>
</dbReference>
<dbReference type="InterPro" id="IPR029009">
    <property type="entry name" value="ASB_dom_sf"/>
</dbReference>
<protein>
    <recommendedName>
        <fullName evidence="4">L-serine ammonia-lyase</fullName>
        <ecNumber evidence="4">4.3.1.17</ecNumber>
    </recommendedName>
</protein>
<dbReference type="OrthoDB" id="9805537at2"/>
<dbReference type="EC" id="4.3.1.17" evidence="4"/>
<dbReference type="GO" id="GO:0046872">
    <property type="term" value="F:metal ion binding"/>
    <property type="evidence" value="ECO:0007669"/>
    <property type="project" value="UniProtKB-KW"/>
</dbReference>
<dbReference type="InterPro" id="IPR005130">
    <property type="entry name" value="Ser_deHydtase-like_asu"/>
</dbReference>
<accession>D1B6X8</accession>
<dbReference type="PANTHER" id="PTHR30182:SF1">
    <property type="entry name" value="L-SERINE DEHYDRATASE 1"/>
    <property type="match status" value="1"/>
</dbReference>
<dbReference type="AlphaFoldDB" id="D1B6X8"/>
<evidence type="ECO:0000256" key="2">
    <source>
        <dbReference type="ARBA" id="ARBA00004742"/>
    </source>
</evidence>
<keyword evidence="6" id="KW-0004">4Fe-4S</keyword>
<keyword evidence="14" id="KW-1185">Reference proteome</keyword>